<dbReference type="PANTHER" id="PTHR42813:SF2">
    <property type="entry name" value="DEHYDROGENASE, ZINC-CONTAINING, PUTATIVE (AFU_ORTHOLOGUE AFUA_2G02810)-RELATED"/>
    <property type="match status" value="1"/>
</dbReference>
<dbReference type="EMBL" id="CP077062">
    <property type="protein sequence ID" value="QWZ08853.1"/>
    <property type="molecule type" value="Genomic_DNA"/>
</dbReference>
<evidence type="ECO:0000259" key="4">
    <source>
        <dbReference type="Pfam" id="PF00107"/>
    </source>
</evidence>
<reference evidence="6" key="1">
    <citation type="submission" date="2021-06" db="EMBL/GenBank/DDBJ databases">
        <title>Complete genome sequence of Nocardioides sp. G188.</title>
        <authorList>
            <person name="Im W.-T."/>
        </authorList>
    </citation>
    <scope>NUCLEOTIDE SEQUENCE</scope>
    <source>
        <strain evidence="6">G188</strain>
    </source>
</reference>
<protein>
    <submittedName>
        <fullName evidence="6">Alcohol dehydrogenase catalytic domain-containing protein</fullName>
    </submittedName>
</protein>
<dbReference type="KEGG" id="nps:KRR39_03090"/>
<name>A0A975T0Y9_9ACTN</name>
<dbReference type="GO" id="GO:0046872">
    <property type="term" value="F:metal ion binding"/>
    <property type="evidence" value="ECO:0007669"/>
    <property type="project" value="UniProtKB-KW"/>
</dbReference>
<evidence type="ECO:0000259" key="5">
    <source>
        <dbReference type="Pfam" id="PF08240"/>
    </source>
</evidence>
<accession>A0A975T0Y9</accession>
<keyword evidence="3" id="KW-0862">Zinc</keyword>
<feature type="domain" description="Alcohol dehydrogenase-like C-terminal" evidence="4">
    <location>
        <begin position="189"/>
        <end position="257"/>
    </location>
</feature>
<dbReference type="InterPro" id="IPR013149">
    <property type="entry name" value="ADH-like_C"/>
</dbReference>
<keyword evidence="7" id="KW-1185">Reference proteome</keyword>
<evidence type="ECO:0000313" key="7">
    <source>
        <dbReference type="Proteomes" id="UP000683575"/>
    </source>
</evidence>
<evidence type="ECO:0000256" key="2">
    <source>
        <dbReference type="ARBA" id="ARBA00022723"/>
    </source>
</evidence>
<sequence>MKAVTWHGRRDVRVEEVPDPILKESNDAIVRITSSGLCGSDLHLYETLGPFMGQGDVLGHEPMGIVEEVGKDLTDLKVGDRVVLPFQICCGSCWMCDRGLYTQCETTQVRDQGMGAALFGFSKLYGEVPGAQAELLRVPQAQFMPIKVPEGPADERFLFLSDVLPTAWQSVAYADVPDGGTLLVLGLGPIGEMATRIALHQGFRVIAVDLVPERLARARSRGAEVIDLNAVDDVAEEVRSRTQGRGADSVIDAVGMEAHGSPIAEVGQRIFNALPQKLSAPIMSRVGLDRMTALYTAIDAVRRGGTVSIIGVYGGQSDPMPVMTMFDKQIQLRMGQANVKRWVDDIMPLLVDDADPLGTEQFVTHSVPLSEAPAAYDNFQKKADGTIKVVFKP</sequence>
<dbReference type="AlphaFoldDB" id="A0A975T0Y9"/>
<dbReference type="Pfam" id="PF08240">
    <property type="entry name" value="ADH_N"/>
    <property type="match status" value="1"/>
</dbReference>
<organism evidence="6 7">
    <name type="scientific">Nocardioides panacis</name>
    <dbReference type="NCBI Taxonomy" id="2849501"/>
    <lineage>
        <taxon>Bacteria</taxon>
        <taxon>Bacillati</taxon>
        <taxon>Actinomycetota</taxon>
        <taxon>Actinomycetes</taxon>
        <taxon>Propionibacteriales</taxon>
        <taxon>Nocardioidaceae</taxon>
        <taxon>Nocardioides</taxon>
    </lineage>
</organism>
<dbReference type="PANTHER" id="PTHR42813">
    <property type="entry name" value="ZINC-TYPE ALCOHOL DEHYDROGENASE-LIKE"/>
    <property type="match status" value="1"/>
</dbReference>
<evidence type="ECO:0000256" key="1">
    <source>
        <dbReference type="ARBA" id="ARBA00001947"/>
    </source>
</evidence>
<dbReference type="RefSeq" id="WP_216940699.1">
    <property type="nucleotide sequence ID" value="NZ_CP077062.1"/>
</dbReference>
<evidence type="ECO:0000256" key="3">
    <source>
        <dbReference type="ARBA" id="ARBA00022833"/>
    </source>
</evidence>
<gene>
    <name evidence="6" type="ORF">KRR39_03090</name>
</gene>
<comment type="cofactor">
    <cofactor evidence="1">
        <name>Zn(2+)</name>
        <dbReference type="ChEBI" id="CHEBI:29105"/>
    </cofactor>
</comment>
<dbReference type="Proteomes" id="UP000683575">
    <property type="component" value="Chromosome"/>
</dbReference>
<dbReference type="InterPro" id="IPR013154">
    <property type="entry name" value="ADH-like_N"/>
</dbReference>
<proteinExistence type="predicted"/>
<keyword evidence="2" id="KW-0479">Metal-binding</keyword>
<evidence type="ECO:0000313" key="6">
    <source>
        <dbReference type="EMBL" id="QWZ08853.1"/>
    </source>
</evidence>
<feature type="domain" description="Alcohol dehydrogenase-like N-terminal" evidence="5">
    <location>
        <begin position="25"/>
        <end position="146"/>
    </location>
</feature>
<dbReference type="Pfam" id="PF00107">
    <property type="entry name" value="ADH_zinc_N"/>
    <property type="match status" value="1"/>
</dbReference>